<dbReference type="PANTHER" id="PTHR23026:SF90">
    <property type="entry name" value="IODOTYROSINE DEIODINASE 1"/>
    <property type="match status" value="1"/>
</dbReference>
<dbReference type="InterPro" id="IPR050627">
    <property type="entry name" value="Nitroreductase/BluB"/>
</dbReference>
<accession>A0A915HWV3</accession>
<evidence type="ECO:0000313" key="5">
    <source>
        <dbReference type="Proteomes" id="UP000887565"/>
    </source>
</evidence>
<evidence type="ECO:0000256" key="4">
    <source>
        <dbReference type="ARBA" id="ARBA00023002"/>
    </source>
</evidence>
<evidence type="ECO:0000313" key="6">
    <source>
        <dbReference type="WBParaSite" id="nRc.2.0.1.t06290-RA"/>
    </source>
</evidence>
<keyword evidence="4" id="KW-0560">Oxidoreductase</keyword>
<dbReference type="InterPro" id="IPR000415">
    <property type="entry name" value="Nitroreductase-like"/>
</dbReference>
<dbReference type="GO" id="GO:0005886">
    <property type="term" value="C:plasma membrane"/>
    <property type="evidence" value="ECO:0007669"/>
    <property type="project" value="TreeGrafter"/>
</dbReference>
<dbReference type="AlphaFoldDB" id="A0A915HWV3"/>
<dbReference type="GO" id="GO:0006570">
    <property type="term" value="P:tyrosine metabolic process"/>
    <property type="evidence" value="ECO:0007669"/>
    <property type="project" value="TreeGrafter"/>
</dbReference>
<proteinExistence type="inferred from homology"/>
<dbReference type="WBParaSite" id="nRc.2.0.1.t06290-RA">
    <property type="protein sequence ID" value="nRc.2.0.1.t06290-RA"/>
    <property type="gene ID" value="nRc.2.0.1.g06290"/>
</dbReference>
<organism evidence="5 6">
    <name type="scientific">Romanomermis culicivorax</name>
    <name type="common">Nematode worm</name>
    <dbReference type="NCBI Taxonomy" id="13658"/>
    <lineage>
        <taxon>Eukaryota</taxon>
        <taxon>Metazoa</taxon>
        <taxon>Ecdysozoa</taxon>
        <taxon>Nematoda</taxon>
        <taxon>Enoplea</taxon>
        <taxon>Dorylaimia</taxon>
        <taxon>Mermithida</taxon>
        <taxon>Mermithoidea</taxon>
        <taxon>Mermithidae</taxon>
        <taxon>Romanomermis</taxon>
    </lineage>
</organism>
<comment type="similarity">
    <text evidence="1">Belongs to the nitroreductase family.</text>
</comment>
<dbReference type="Proteomes" id="UP000887565">
    <property type="component" value="Unplaced"/>
</dbReference>
<keyword evidence="2" id="KW-0285">Flavoprotein</keyword>
<reference evidence="6" key="1">
    <citation type="submission" date="2022-11" db="UniProtKB">
        <authorList>
            <consortium name="WormBaseParasite"/>
        </authorList>
    </citation>
    <scope>IDENTIFICATION</scope>
</reference>
<evidence type="ECO:0000256" key="1">
    <source>
        <dbReference type="ARBA" id="ARBA00007118"/>
    </source>
</evidence>
<evidence type="ECO:0000256" key="2">
    <source>
        <dbReference type="ARBA" id="ARBA00022630"/>
    </source>
</evidence>
<name>A0A915HWV3_ROMCU</name>
<dbReference type="PANTHER" id="PTHR23026">
    <property type="entry name" value="NADPH NITROREDUCTASE"/>
    <property type="match status" value="1"/>
</dbReference>
<keyword evidence="5" id="KW-1185">Reference proteome</keyword>
<evidence type="ECO:0000256" key="3">
    <source>
        <dbReference type="ARBA" id="ARBA00022643"/>
    </source>
</evidence>
<dbReference type="SUPFAM" id="SSF55469">
    <property type="entry name" value="FMN-dependent nitroreductase-like"/>
    <property type="match status" value="1"/>
</dbReference>
<protein>
    <submittedName>
        <fullName evidence="6">Uncharacterized protein</fullName>
    </submittedName>
</protein>
<dbReference type="GO" id="GO:0016491">
    <property type="term" value="F:oxidoreductase activity"/>
    <property type="evidence" value="ECO:0007669"/>
    <property type="project" value="UniProtKB-KW"/>
</dbReference>
<keyword evidence="3" id="KW-0288">FMN</keyword>
<dbReference type="Gene3D" id="3.40.109.10">
    <property type="entry name" value="NADH Oxidase"/>
    <property type="match status" value="1"/>
</dbReference>
<sequence>MIGRHTNWLQTYVPGSLAKDGSRSGMPFIQSNCGLATLTSTPLNCGPSIKKLLKRPENEKFLLLLPIGYPHEQCSVPQLERKKLTDIMHLL</sequence>